<keyword evidence="3" id="KW-1185">Reference proteome</keyword>
<dbReference type="InterPro" id="IPR050194">
    <property type="entry name" value="Glycosyltransferase_grp1"/>
</dbReference>
<keyword evidence="2" id="KW-0808">Transferase</keyword>
<reference evidence="2 3" key="1">
    <citation type="submission" date="2020-08" db="EMBL/GenBank/DDBJ databases">
        <authorList>
            <person name="Liu C."/>
            <person name="Sun Q."/>
        </authorList>
    </citation>
    <scope>NUCLEOTIDE SEQUENCE [LARGE SCALE GENOMIC DNA]</scope>
    <source>
        <strain evidence="2 3">NSJ-61</strain>
    </source>
</reference>
<dbReference type="PANTHER" id="PTHR45947">
    <property type="entry name" value="SULFOQUINOVOSYL TRANSFERASE SQD2"/>
    <property type="match status" value="1"/>
</dbReference>
<dbReference type="Proteomes" id="UP000515856">
    <property type="component" value="Chromosome"/>
</dbReference>
<evidence type="ECO:0000259" key="1">
    <source>
        <dbReference type="Pfam" id="PF00534"/>
    </source>
</evidence>
<dbReference type="Pfam" id="PF00534">
    <property type="entry name" value="Glycos_transf_1"/>
    <property type="match status" value="1"/>
</dbReference>
<organism evidence="2 3">
    <name type="scientific">[Eubacterium] hominis</name>
    <dbReference type="NCBI Taxonomy" id="2764325"/>
    <lineage>
        <taxon>Bacteria</taxon>
        <taxon>Bacillati</taxon>
        <taxon>Bacillota</taxon>
        <taxon>Erysipelotrichia</taxon>
        <taxon>Erysipelotrichales</taxon>
        <taxon>Erysipelotrichaceae</taxon>
        <taxon>Amedibacillus</taxon>
    </lineage>
</organism>
<dbReference type="PANTHER" id="PTHR45947:SF3">
    <property type="entry name" value="SULFOQUINOVOSYL TRANSFERASE SQD2"/>
    <property type="match status" value="1"/>
</dbReference>
<dbReference type="AlphaFoldDB" id="A0A7G9GPG8"/>
<sequence>MKIAVVGLSPKVGGVETFIINMFRSLYQKHDFYFLTSYDEDVCYKDEILKNNGKIIKYCPRRSSLIKCRKDLNKFFKSNRVDVLWFNCCSLSSIEEIKIAYKNNISNIVVHSHNSKNMGSKLTFLLHTLNKLILNRFVYNTIACSNIAADWMFNNTLRKNTKILHNAVNAKKFQYNKNLDIKMRKKLNIEKDCSVIGHVGRFHFQKNHKFLINIYEKYYKINKNSRLILCGEGEDKASIKEYVKQKNIENNVLFLGNRNDMEQVYQCMNMIVFPSLFEGLPFVLIEAQASGIPCLISDNISREVAITNLIHFKSLSDDPELWANCVKNLIVYEKKSTLDEIVKAGYDIEENVKNFEKILKLK</sequence>
<proteinExistence type="predicted"/>
<dbReference type="KEGG" id="ehn:H9Q80_01740"/>
<dbReference type="RefSeq" id="WP_117455559.1">
    <property type="nucleotide sequence ID" value="NZ_CP060636.1"/>
</dbReference>
<dbReference type="InterPro" id="IPR001296">
    <property type="entry name" value="Glyco_trans_1"/>
</dbReference>
<dbReference type="Gene3D" id="3.40.50.2000">
    <property type="entry name" value="Glycogen Phosphorylase B"/>
    <property type="match status" value="2"/>
</dbReference>
<gene>
    <name evidence="2" type="ORF">H9Q80_01740</name>
</gene>
<dbReference type="SUPFAM" id="SSF53756">
    <property type="entry name" value="UDP-Glycosyltransferase/glycogen phosphorylase"/>
    <property type="match status" value="1"/>
</dbReference>
<dbReference type="GO" id="GO:0016757">
    <property type="term" value="F:glycosyltransferase activity"/>
    <property type="evidence" value="ECO:0007669"/>
    <property type="project" value="InterPro"/>
</dbReference>
<evidence type="ECO:0000313" key="2">
    <source>
        <dbReference type="EMBL" id="QNM12700.1"/>
    </source>
</evidence>
<name>A0A7G9GPG8_9FIRM</name>
<feature type="domain" description="Glycosyl transferase family 1" evidence="1">
    <location>
        <begin position="182"/>
        <end position="301"/>
    </location>
</feature>
<protein>
    <submittedName>
        <fullName evidence="2">Glycosyltransferase</fullName>
    </submittedName>
</protein>
<evidence type="ECO:0000313" key="3">
    <source>
        <dbReference type="Proteomes" id="UP000515856"/>
    </source>
</evidence>
<dbReference type="EMBL" id="CP060636">
    <property type="protein sequence ID" value="QNM12700.1"/>
    <property type="molecule type" value="Genomic_DNA"/>
</dbReference>
<accession>A0A7G9GPG8</accession>